<keyword evidence="3" id="KW-0067">ATP-binding</keyword>
<name>A0A8E0QZM9_9EURO</name>
<sequence>MTLAALANLFESRLQNFQTSFTLDRFDLKTWGNCLKFFKQPDDFGKTPKEEICIPGMRRPLSPYQAYAAYWMLTTEKTLNGGYLADAMGLGKTRTAIALCVVSRWLQVATQAVEESRAADDGKHLSLDGQGPEDVCPSAADFPICCPCVQSGPTARYISTRDGLNLILVPRRLISVWEKEWTNTVEAHQLLRMTLLLGHSNSIKGIPFVKGYRDKRELMITEVERWAAAKACMKSLDESRHTEQNQADFAACQLGKGTIPKDAGRFVILTTPQSVERQVLQPLTIKEIVPTPASGPGSKPKQVQRVSVLGARFARAIRDECHEEKGEKGGLTVAVLKGLNSPAIWLLSGTPFETSPGDIAAYIGVLETDKWEEHPTLRYCTSEQIWNLGRQFSKKANKHDAQLGPVIQKFKLILTTLGFIRRTVDTRWFGASIIELPPDKKVDMDCPVPGEYLDTIRPMDSDLLSELDRIQVAKQEARKAGKEHRGKLSQAGLRKLIQLRILTSFPGLVDLAPQIGGLDKLPYSWKDLVEWCKAETGCAIAKNLAMVTSRSSKFKHLCDMVREGLTDINGRPEKLLVMTKHPVTVYILQLALADAFPDQYVKSLLAADKDRQLYVDAFQNHDTGTEVTEEGVKIRSPGILVSTTGVIGTGYTCTRAFRAVLFEPDYLEGVEDQAFARIRRLGQKNPHTFCFRFIVPNMEYEQRIFTRQGNRRKLTASAEQSSTLPAKPITMEDLRVDFLALNGAIDA</sequence>
<evidence type="ECO:0000256" key="2">
    <source>
        <dbReference type="ARBA" id="ARBA00022801"/>
    </source>
</evidence>
<comment type="caution">
    <text evidence="5">The sequence shown here is derived from an EMBL/GenBank/DDBJ whole genome shotgun (WGS) entry which is preliminary data.</text>
</comment>
<dbReference type="GeneID" id="66996167"/>
<dbReference type="Gene3D" id="3.40.50.300">
    <property type="entry name" value="P-loop containing nucleotide triphosphate hydrolases"/>
    <property type="match status" value="1"/>
</dbReference>
<evidence type="ECO:0000313" key="6">
    <source>
        <dbReference type="Proteomes" id="UP000036893"/>
    </source>
</evidence>
<evidence type="ECO:0000313" key="5">
    <source>
        <dbReference type="EMBL" id="GIC92224.1"/>
    </source>
</evidence>
<dbReference type="GO" id="GO:0008094">
    <property type="term" value="F:ATP-dependent activity, acting on DNA"/>
    <property type="evidence" value="ECO:0007669"/>
    <property type="project" value="TreeGrafter"/>
</dbReference>
<dbReference type="Gene3D" id="3.40.50.10810">
    <property type="entry name" value="Tandem AAA-ATPase domain"/>
    <property type="match status" value="2"/>
</dbReference>
<dbReference type="InterPro" id="IPR038718">
    <property type="entry name" value="SNF2-like_sf"/>
</dbReference>
<dbReference type="PANTHER" id="PTHR45626">
    <property type="entry name" value="TRANSCRIPTION TERMINATION FACTOR 2-RELATED"/>
    <property type="match status" value="1"/>
</dbReference>
<keyword evidence="1" id="KW-0547">Nucleotide-binding</keyword>
<evidence type="ECO:0000259" key="4">
    <source>
        <dbReference type="Pfam" id="PF00176"/>
    </source>
</evidence>
<dbReference type="GO" id="GO:0005524">
    <property type="term" value="F:ATP binding"/>
    <property type="evidence" value="ECO:0007669"/>
    <property type="project" value="UniProtKB-KW"/>
</dbReference>
<accession>A0A8E0QZM9</accession>
<organism evidence="5 6">
    <name type="scientific">Aspergillus udagawae</name>
    <dbReference type="NCBI Taxonomy" id="91492"/>
    <lineage>
        <taxon>Eukaryota</taxon>
        <taxon>Fungi</taxon>
        <taxon>Dikarya</taxon>
        <taxon>Ascomycota</taxon>
        <taxon>Pezizomycotina</taxon>
        <taxon>Eurotiomycetes</taxon>
        <taxon>Eurotiomycetidae</taxon>
        <taxon>Eurotiales</taxon>
        <taxon>Aspergillaceae</taxon>
        <taxon>Aspergillus</taxon>
        <taxon>Aspergillus subgen. Fumigati</taxon>
    </lineage>
</organism>
<dbReference type="Pfam" id="PF00176">
    <property type="entry name" value="SNF2-rel_dom"/>
    <property type="match status" value="1"/>
</dbReference>
<dbReference type="InterPro" id="IPR050628">
    <property type="entry name" value="SNF2_RAD54_helicase_TF"/>
</dbReference>
<reference evidence="5" key="1">
    <citation type="journal article" date="2015" name="Genome Announc.">
        <title>Draft Genome Sequence of the Pathogenic Filamentous Fungus Aspergillus udagawae Strain IFM 46973T.</title>
        <authorList>
            <person name="Kusuya Y."/>
            <person name="Takahashi-Nakaguchi A."/>
            <person name="Takahashi H."/>
            <person name="Yaguchi T."/>
        </authorList>
    </citation>
    <scope>NUCLEOTIDE SEQUENCE</scope>
    <source>
        <strain evidence="5">IFM 46973</strain>
    </source>
</reference>
<dbReference type="GO" id="GO:0006281">
    <property type="term" value="P:DNA repair"/>
    <property type="evidence" value="ECO:0007669"/>
    <property type="project" value="TreeGrafter"/>
</dbReference>
<keyword evidence="2" id="KW-0378">Hydrolase</keyword>
<dbReference type="SUPFAM" id="SSF52540">
    <property type="entry name" value="P-loop containing nucleoside triphosphate hydrolases"/>
    <property type="match status" value="2"/>
</dbReference>
<protein>
    <recommendedName>
        <fullName evidence="4">SNF2 N-terminal domain-containing protein</fullName>
    </recommendedName>
</protein>
<dbReference type="InterPro" id="IPR027417">
    <property type="entry name" value="P-loop_NTPase"/>
</dbReference>
<dbReference type="GO" id="GO:0016787">
    <property type="term" value="F:hydrolase activity"/>
    <property type="evidence" value="ECO:0007669"/>
    <property type="project" value="UniProtKB-KW"/>
</dbReference>
<dbReference type="AlphaFoldDB" id="A0A8E0QZM9"/>
<reference evidence="5" key="2">
    <citation type="submission" date="2021-01" db="EMBL/GenBank/DDBJ databases">
        <title>Pan-genome distribution and transcriptional activeness of fungal secondary metabolism genes in Aspergillus section Fumigati.</title>
        <authorList>
            <person name="Takahashi H."/>
            <person name="Umemura M."/>
            <person name="Ninomiya A."/>
            <person name="Kusuya Y."/>
            <person name="Urayama S."/>
            <person name="Shimizu M."/>
            <person name="Watanabe A."/>
            <person name="Kamei K."/>
            <person name="Yaguchi T."/>
            <person name="Hagiwara D."/>
        </authorList>
    </citation>
    <scope>NUCLEOTIDE SEQUENCE</scope>
    <source>
        <strain evidence="5">IFM 46973</strain>
    </source>
</reference>
<evidence type="ECO:0000256" key="1">
    <source>
        <dbReference type="ARBA" id="ARBA00022741"/>
    </source>
</evidence>
<dbReference type="GO" id="GO:0005634">
    <property type="term" value="C:nucleus"/>
    <property type="evidence" value="ECO:0007669"/>
    <property type="project" value="TreeGrafter"/>
</dbReference>
<dbReference type="EMBL" id="BBXM02000007">
    <property type="protein sequence ID" value="GIC92224.1"/>
    <property type="molecule type" value="Genomic_DNA"/>
</dbReference>
<feature type="domain" description="SNF2 N-terminal" evidence="4">
    <location>
        <begin position="64"/>
        <end position="410"/>
    </location>
</feature>
<evidence type="ECO:0000256" key="3">
    <source>
        <dbReference type="ARBA" id="ARBA00022840"/>
    </source>
</evidence>
<proteinExistence type="predicted"/>
<dbReference type="InterPro" id="IPR000330">
    <property type="entry name" value="SNF2_N"/>
</dbReference>
<dbReference type="Proteomes" id="UP000036893">
    <property type="component" value="Unassembled WGS sequence"/>
</dbReference>
<gene>
    <name evidence="5" type="ORF">Aud_008690</name>
</gene>
<dbReference type="RefSeq" id="XP_043149490.1">
    <property type="nucleotide sequence ID" value="XM_043293555.1"/>
</dbReference>